<dbReference type="InterPro" id="IPR010985">
    <property type="entry name" value="Ribbon_hlx_hlx"/>
</dbReference>
<name>A0A179DJA6_9SPHI</name>
<comment type="caution">
    <text evidence="1">The sequence shown here is derived from an EMBL/GenBank/DDBJ whole genome shotgun (WGS) entry which is preliminary data.</text>
</comment>
<protein>
    <submittedName>
        <fullName evidence="1">Uncharacterized protein</fullName>
    </submittedName>
</protein>
<sequence>MDTKLTLSFDEEIIQKAKRYADRNNISLSRMIEHLLTKVVEKPYQSLEDFPISDWVGMVAEGPAEYKTKKSKKIDKSDFFESKK</sequence>
<organism evidence="1 2">
    <name type="scientific">Pedobacter psychrophilus</name>
    <dbReference type="NCBI Taxonomy" id="1826909"/>
    <lineage>
        <taxon>Bacteria</taxon>
        <taxon>Pseudomonadati</taxon>
        <taxon>Bacteroidota</taxon>
        <taxon>Sphingobacteriia</taxon>
        <taxon>Sphingobacteriales</taxon>
        <taxon>Sphingobacteriaceae</taxon>
        <taxon>Pedobacter</taxon>
    </lineage>
</organism>
<reference evidence="1 2" key="1">
    <citation type="submission" date="2016-04" db="EMBL/GenBank/DDBJ databases">
        <authorList>
            <person name="Evans L.H."/>
            <person name="Alamgir A."/>
            <person name="Owens N."/>
            <person name="Weber N.D."/>
            <person name="Virtaneva K."/>
            <person name="Barbian K."/>
            <person name="Babar A."/>
            <person name="Rosenke K."/>
        </authorList>
    </citation>
    <scope>NUCLEOTIDE SEQUENCE [LARGE SCALE GENOMIC DNA]</scope>
    <source>
        <strain evidence="1 2">CCM 8644</strain>
    </source>
</reference>
<dbReference type="EMBL" id="LWHJ01000022">
    <property type="protein sequence ID" value="OAQ40619.1"/>
    <property type="molecule type" value="Genomic_DNA"/>
</dbReference>
<evidence type="ECO:0000313" key="1">
    <source>
        <dbReference type="EMBL" id="OAQ40619.1"/>
    </source>
</evidence>
<accession>A0A179DJA6</accession>
<dbReference type="RefSeq" id="WP_068821852.1">
    <property type="nucleotide sequence ID" value="NZ_LWHJ01000022.1"/>
</dbReference>
<dbReference type="GO" id="GO:0006355">
    <property type="term" value="P:regulation of DNA-templated transcription"/>
    <property type="evidence" value="ECO:0007669"/>
    <property type="project" value="InterPro"/>
</dbReference>
<dbReference type="OrthoDB" id="6198066at2"/>
<dbReference type="AlphaFoldDB" id="A0A179DJA6"/>
<dbReference type="STRING" id="1826909.A5893_06660"/>
<dbReference type="Proteomes" id="UP000078459">
    <property type="component" value="Unassembled WGS sequence"/>
</dbReference>
<dbReference type="SUPFAM" id="SSF47598">
    <property type="entry name" value="Ribbon-helix-helix"/>
    <property type="match status" value="1"/>
</dbReference>
<gene>
    <name evidence="1" type="ORF">A5893_06660</name>
</gene>
<reference evidence="1 2" key="2">
    <citation type="submission" date="2016-06" db="EMBL/GenBank/DDBJ databases">
        <title>Pedobacter psychrophilus sp. nov., isolated from Antarctic fragmentary rock.</title>
        <authorList>
            <person name="Svec P."/>
        </authorList>
    </citation>
    <scope>NUCLEOTIDE SEQUENCE [LARGE SCALE GENOMIC DNA]</scope>
    <source>
        <strain evidence="1 2">CCM 8644</strain>
    </source>
</reference>
<dbReference type="InterPro" id="IPR045944">
    <property type="entry name" value="DUF6364"/>
</dbReference>
<evidence type="ECO:0000313" key="2">
    <source>
        <dbReference type="Proteomes" id="UP000078459"/>
    </source>
</evidence>
<proteinExistence type="predicted"/>
<dbReference type="Pfam" id="PF19891">
    <property type="entry name" value="DUF6364"/>
    <property type="match status" value="1"/>
</dbReference>
<keyword evidence="2" id="KW-1185">Reference proteome</keyword>